<dbReference type="RefSeq" id="WP_062134334.1">
    <property type="nucleotide sequence ID" value="NZ_LRBG01000038.1"/>
</dbReference>
<comment type="caution">
    <text evidence="2">The sequence shown here is derived from an EMBL/GenBank/DDBJ whole genome shotgun (WGS) entry which is preliminary data.</text>
</comment>
<dbReference type="Proteomes" id="UP000075613">
    <property type="component" value="Unassembled WGS sequence"/>
</dbReference>
<comment type="similarity">
    <text evidence="1">Belongs to the enoyl-CoA hydratase/isomerase family.</text>
</comment>
<dbReference type="SUPFAM" id="SSF52096">
    <property type="entry name" value="ClpP/crotonase"/>
    <property type="match status" value="1"/>
</dbReference>
<evidence type="ECO:0000256" key="1">
    <source>
        <dbReference type="ARBA" id="ARBA00005254"/>
    </source>
</evidence>
<dbReference type="STRING" id="1399968.CI15_27740"/>
<sequence>MEYQYLLLDVADKVATITINRPDKGNALAPYVLEEIIAAFTSLGEREDVNVVVLTGGERYFSAGFDLNEIRKLEKVSNEAYTALFHRAYRAILFCPQPVIAAVGGPAIAGGFDLTMMCDIRYASARAKFGQREVMLALTPALDPLWRIIGLGRAKEVALTGRIYDAAEAERMGYVSRVYPDGELLPAVKAIATEMADCDRMCLLETKRLSNQLLNLDLDGAMRTQEWLFRSYIGSDENHRRIDALQARLAADRRK</sequence>
<evidence type="ECO:0000313" key="2">
    <source>
        <dbReference type="EMBL" id="KXU82918.1"/>
    </source>
</evidence>
<keyword evidence="3" id="KW-1185">Reference proteome</keyword>
<organism evidence="2 3">
    <name type="scientific">Paraburkholderia monticola</name>
    <dbReference type="NCBI Taxonomy" id="1399968"/>
    <lineage>
        <taxon>Bacteria</taxon>
        <taxon>Pseudomonadati</taxon>
        <taxon>Pseudomonadota</taxon>
        <taxon>Betaproteobacteria</taxon>
        <taxon>Burkholderiales</taxon>
        <taxon>Burkholderiaceae</taxon>
        <taxon>Paraburkholderia</taxon>
    </lineage>
</organism>
<dbReference type="EMBL" id="LRBG01000038">
    <property type="protein sequence ID" value="KXU82918.1"/>
    <property type="molecule type" value="Genomic_DNA"/>
</dbReference>
<dbReference type="OrthoDB" id="9774843at2"/>
<dbReference type="GO" id="GO:0003824">
    <property type="term" value="F:catalytic activity"/>
    <property type="evidence" value="ECO:0007669"/>
    <property type="project" value="UniProtKB-ARBA"/>
</dbReference>
<protein>
    <submittedName>
        <fullName evidence="2">Crotonase</fullName>
    </submittedName>
</protein>
<dbReference type="InterPro" id="IPR029045">
    <property type="entry name" value="ClpP/crotonase-like_dom_sf"/>
</dbReference>
<reference evidence="2 3" key="1">
    <citation type="journal article" date="2015" name="Int. J. Syst. Evol. Microbiol.">
        <title>Burkholderia monticola sp. nov., isolated from mountain soil.</title>
        <authorList>
            <person name="Baek I."/>
            <person name="Seo B."/>
            <person name="Lee I."/>
            <person name="Yi H."/>
            <person name="Chun J."/>
        </authorList>
    </citation>
    <scope>NUCLEOTIDE SEQUENCE [LARGE SCALE GENOMIC DNA]</scope>
    <source>
        <strain evidence="2 3">JC2948</strain>
    </source>
</reference>
<accession>A0A149PD24</accession>
<gene>
    <name evidence="2" type="ORF">CI15_27740</name>
</gene>
<dbReference type="Gene3D" id="3.90.226.10">
    <property type="entry name" value="2-enoyl-CoA Hydratase, Chain A, domain 1"/>
    <property type="match status" value="1"/>
</dbReference>
<proteinExistence type="inferred from homology"/>
<dbReference type="InterPro" id="IPR001753">
    <property type="entry name" value="Enoyl-CoA_hydra/iso"/>
</dbReference>
<dbReference type="PANTHER" id="PTHR43802">
    <property type="entry name" value="ENOYL-COA HYDRATASE"/>
    <property type="match status" value="1"/>
</dbReference>
<dbReference type="PANTHER" id="PTHR43802:SF1">
    <property type="entry name" value="IP11341P-RELATED"/>
    <property type="match status" value="1"/>
</dbReference>
<dbReference type="AlphaFoldDB" id="A0A149PD24"/>
<dbReference type="CDD" id="cd06558">
    <property type="entry name" value="crotonase-like"/>
    <property type="match status" value="1"/>
</dbReference>
<name>A0A149PD24_9BURK</name>
<dbReference type="Pfam" id="PF00378">
    <property type="entry name" value="ECH_1"/>
    <property type="match status" value="1"/>
</dbReference>
<evidence type="ECO:0000313" key="3">
    <source>
        <dbReference type="Proteomes" id="UP000075613"/>
    </source>
</evidence>